<dbReference type="Proteomes" id="UP000588111">
    <property type="component" value="Unassembled WGS sequence"/>
</dbReference>
<evidence type="ECO:0000313" key="2">
    <source>
        <dbReference type="Proteomes" id="UP000588111"/>
    </source>
</evidence>
<gene>
    <name evidence="1" type="ORF">FHS24_000587</name>
</gene>
<evidence type="ECO:0000313" key="1">
    <source>
        <dbReference type="EMBL" id="MBB3106096.1"/>
    </source>
</evidence>
<proteinExistence type="predicted"/>
<comment type="caution">
    <text evidence="1">The sequence shown here is derived from an EMBL/GenBank/DDBJ whole genome shotgun (WGS) entry which is preliminary data.</text>
</comment>
<dbReference type="AlphaFoldDB" id="A0A839TCE3"/>
<dbReference type="RefSeq" id="WP_227671706.1">
    <property type="nucleotide sequence ID" value="NZ_CAJHAH010000002.1"/>
</dbReference>
<name>A0A839TCE3_9GAMM</name>
<dbReference type="EMBL" id="JACHXL010000001">
    <property type="protein sequence ID" value="MBB3106096.1"/>
    <property type="molecule type" value="Genomic_DNA"/>
</dbReference>
<sequence>MNISSNKHKAQNMLPTAQTCAITFQGNASNNLQQDAFFFLDNWYQEDLGVMAVTPVTLPFCLAVSDGVASSNYSQHCSKAVVKSVS</sequence>
<accession>A0A839TCE3</accession>
<protein>
    <submittedName>
        <fullName evidence="1">Uncharacterized protein</fullName>
    </submittedName>
</protein>
<keyword evidence="2" id="KW-1185">Reference proteome</keyword>
<organism evidence="1 2">
    <name type="scientific">Psychrobacter luti</name>
    <dbReference type="NCBI Taxonomy" id="198481"/>
    <lineage>
        <taxon>Bacteria</taxon>
        <taxon>Pseudomonadati</taxon>
        <taxon>Pseudomonadota</taxon>
        <taxon>Gammaproteobacteria</taxon>
        <taxon>Moraxellales</taxon>
        <taxon>Moraxellaceae</taxon>
        <taxon>Psychrobacter</taxon>
    </lineage>
</organism>
<reference evidence="1 2" key="1">
    <citation type="submission" date="2020-08" db="EMBL/GenBank/DDBJ databases">
        <title>Genomic Encyclopedia of Type Strains, Phase III (KMG-III): the genomes of soil and plant-associated and newly described type strains.</title>
        <authorList>
            <person name="Whitman W."/>
        </authorList>
    </citation>
    <scope>NUCLEOTIDE SEQUENCE [LARGE SCALE GENOMIC DNA]</scope>
    <source>
        <strain evidence="1 2">CECT 5885</strain>
    </source>
</reference>